<organism evidence="4 5">
    <name type="scientific">Kineococcus gynurae</name>
    <dbReference type="NCBI Taxonomy" id="452979"/>
    <lineage>
        <taxon>Bacteria</taxon>
        <taxon>Bacillati</taxon>
        <taxon>Actinomycetota</taxon>
        <taxon>Actinomycetes</taxon>
        <taxon>Kineosporiales</taxon>
        <taxon>Kineosporiaceae</taxon>
        <taxon>Kineococcus</taxon>
    </lineage>
</organism>
<dbReference type="SMART" id="SM00822">
    <property type="entry name" value="PKS_KR"/>
    <property type="match status" value="1"/>
</dbReference>
<dbReference type="InterPro" id="IPR057326">
    <property type="entry name" value="KR_dom"/>
</dbReference>
<sequence length="247" mass="25375">MVEPTPPGTVVVTGGSRGIGAAVVQALAVRGIPVCFSYRTHREAAAAVVEAAAELGTPAVAVQADVTQEVEVRRLFAAAQDLGPVVGLVNNAGFAGPIRPFLDYDAERIRRVLETNVVGAFLCAQEAVRRMGPGGVVVNVSSRAAQLGSPGEYIDYAASKAAVDALTVGLAKEVAADGIRVVGVRPGLIRTDIHADSGEPGRVERLQKSVPMGRGGDPTEVAEAIVWLLSPAASYVTGTTLDVSGGR</sequence>
<feature type="domain" description="Ketoreductase" evidence="3">
    <location>
        <begin position="8"/>
        <end position="192"/>
    </location>
</feature>
<evidence type="ECO:0000313" key="4">
    <source>
        <dbReference type="EMBL" id="MFB9376074.1"/>
    </source>
</evidence>
<gene>
    <name evidence="4" type="ORF">ACFFVI_03740</name>
</gene>
<evidence type="ECO:0000313" key="5">
    <source>
        <dbReference type="Proteomes" id="UP001589748"/>
    </source>
</evidence>
<dbReference type="SUPFAM" id="SSF51735">
    <property type="entry name" value="NAD(P)-binding Rossmann-fold domains"/>
    <property type="match status" value="1"/>
</dbReference>
<dbReference type="PRINTS" id="PR00081">
    <property type="entry name" value="GDHRDH"/>
</dbReference>
<dbReference type="Pfam" id="PF13561">
    <property type="entry name" value="adh_short_C2"/>
    <property type="match status" value="1"/>
</dbReference>
<comment type="similarity">
    <text evidence="1">Belongs to the short-chain dehydrogenases/reductases (SDR) family.</text>
</comment>
<dbReference type="Proteomes" id="UP001589748">
    <property type="component" value="Unassembled WGS sequence"/>
</dbReference>
<dbReference type="PANTHER" id="PTHR43639:SF1">
    <property type="entry name" value="SHORT-CHAIN DEHYDROGENASE_REDUCTASE FAMILY PROTEIN"/>
    <property type="match status" value="1"/>
</dbReference>
<dbReference type="CDD" id="cd05233">
    <property type="entry name" value="SDR_c"/>
    <property type="match status" value="1"/>
</dbReference>
<name>A0ABV5LPQ6_9ACTN</name>
<keyword evidence="5" id="KW-1185">Reference proteome</keyword>
<dbReference type="EMBL" id="JBHMDM010000002">
    <property type="protein sequence ID" value="MFB9376074.1"/>
    <property type="molecule type" value="Genomic_DNA"/>
</dbReference>
<comment type="caution">
    <text evidence="4">The sequence shown here is derived from an EMBL/GenBank/DDBJ whole genome shotgun (WGS) entry which is preliminary data.</text>
</comment>
<dbReference type="Gene3D" id="3.40.50.720">
    <property type="entry name" value="NAD(P)-binding Rossmann-like Domain"/>
    <property type="match status" value="1"/>
</dbReference>
<accession>A0ABV5LPQ6</accession>
<dbReference type="InterPro" id="IPR036291">
    <property type="entry name" value="NAD(P)-bd_dom_sf"/>
</dbReference>
<dbReference type="PRINTS" id="PR00080">
    <property type="entry name" value="SDRFAMILY"/>
</dbReference>
<reference evidence="4 5" key="1">
    <citation type="submission" date="2024-09" db="EMBL/GenBank/DDBJ databases">
        <authorList>
            <person name="Sun Q."/>
            <person name="Mori K."/>
        </authorList>
    </citation>
    <scope>NUCLEOTIDE SEQUENCE [LARGE SCALE GENOMIC DNA]</scope>
    <source>
        <strain evidence="4 5">TISTR 1856</strain>
    </source>
</reference>
<dbReference type="InterPro" id="IPR002347">
    <property type="entry name" value="SDR_fam"/>
</dbReference>
<dbReference type="PANTHER" id="PTHR43639">
    <property type="entry name" value="OXIDOREDUCTASE, SHORT-CHAIN DEHYDROGENASE/REDUCTASE FAMILY (AFU_ORTHOLOGUE AFUA_5G02870)"/>
    <property type="match status" value="1"/>
</dbReference>
<dbReference type="RefSeq" id="WP_380134506.1">
    <property type="nucleotide sequence ID" value="NZ_JBHLUI010000002.1"/>
</dbReference>
<evidence type="ECO:0000259" key="3">
    <source>
        <dbReference type="SMART" id="SM00822"/>
    </source>
</evidence>
<protein>
    <submittedName>
        <fullName evidence="4">SDR family oxidoreductase</fullName>
    </submittedName>
</protein>
<evidence type="ECO:0000256" key="1">
    <source>
        <dbReference type="ARBA" id="ARBA00006484"/>
    </source>
</evidence>
<proteinExistence type="inferred from homology"/>
<keyword evidence="2" id="KW-0560">Oxidoreductase</keyword>
<evidence type="ECO:0000256" key="2">
    <source>
        <dbReference type="ARBA" id="ARBA00023002"/>
    </source>
</evidence>